<evidence type="ECO:0000313" key="4">
    <source>
        <dbReference type="Proteomes" id="UP000273145"/>
    </source>
</evidence>
<dbReference type="OrthoDB" id="343110at2"/>
<dbReference type="Pfam" id="PF12395">
    <property type="entry name" value="DUF3658"/>
    <property type="match status" value="1"/>
</dbReference>
<dbReference type="Proteomes" id="UP000273145">
    <property type="component" value="Chromosome"/>
</dbReference>
<accession>A0A3S8RYB9</accession>
<dbReference type="KEGG" id="plen:EIM92_18585"/>
<reference evidence="3 4" key="1">
    <citation type="submission" date="2018-11" db="EMBL/GenBank/DDBJ databases">
        <title>Genome sequencing of Paenibacillus lentus DSM25539(T).</title>
        <authorList>
            <person name="Kook J.-K."/>
            <person name="Park S.-N."/>
            <person name="Lim Y.K."/>
        </authorList>
    </citation>
    <scope>NUCLEOTIDE SEQUENCE [LARGE SCALE GENOMIC DNA]</scope>
    <source>
        <strain evidence="3 4">DSM 25539</strain>
    </source>
</reference>
<evidence type="ECO:0000313" key="3">
    <source>
        <dbReference type="EMBL" id="AZK47923.1"/>
    </source>
</evidence>
<protein>
    <submittedName>
        <fullName evidence="3">DUF1835 domain-containing protein</fullName>
    </submittedName>
</protein>
<keyword evidence="4" id="KW-1185">Reference proteome</keyword>
<dbReference type="Pfam" id="PF08874">
    <property type="entry name" value="DUF1835"/>
    <property type="match status" value="1"/>
</dbReference>
<evidence type="ECO:0000259" key="1">
    <source>
        <dbReference type="Pfam" id="PF08874"/>
    </source>
</evidence>
<dbReference type="InterPro" id="IPR022123">
    <property type="entry name" value="DUF3658"/>
</dbReference>
<dbReference type="EMBL" id="CP034248">
    <property type="protein sequence ID" value="AZK47923.1"/>
    <property type="molecule type" value="Genomic_DNA"/>
</dbReference>
<sequence>MNTKQLDHIGADEAKAFLRFILAEIKLLKEQKESHETAVANLIEYYDDLMRFQEKRTFWDPVPNCTHVHIAFGDSFSGSIRQALKALGWADTHKMITFGENYAIGPLRDLDALEGRKARSDWFRDNITDAYIDYTEFEEEYNELLNKLEHIPKQAKVIVWTGNSVIEQVGMRHALYLLRGSSNTIAVYDTCEICKELYRHKETTIVYMYSKEIPSDRLQEVFLRVDDCSNPSTDINRLAEEWKAITEQGEVLRIWREDAVIGVPDDYYDQYLLEKLDKISPPVEGNGFIKAARVIGEALGYCDQYIGDSYFEYRLRELIYKGVLEIKGVPAAMRYYSVRRKGKTKISKDLRKPSIGSERG</sequence>
<dbReference type="AlphaFoldDB" id="A0A3S8RYB9"/>
<organism evidence="3 4">
    <name type="scientific">Paenibacillus lentus</name>
    <dbReference type="NCBI Taxonomy" id="1338368"/>
    <lineage>
        <taxon>Bacteria</taxon>
        <taxon>Bacillati</taxon>
        <taxon>Bacillota</taxon>
        <taxon>Bacilli</taxon>
        <taxon>Bacillales</taxon>
        <taxon>Paenibacillaceae</taxon>
        <taxon>Paenibacillus</taxon>
    </lineage>
</organism>
<proteinExistence type="predicted"/>
<feature type="domain" description="DUF1835" evidence="1">
    <location>
        <begin position="68"/>
        <end position="187"/>
    </location>
</feature>
<name>A0A3S8RYB9_9BACL</name>
<evidence type="ECO:0000259" key="2">
    <source>
        <dbReference type="Pfam" id="PF12395"/>
    </source>
</evidence>
<dbReference type="RefSeq" id="WP_125084092.1">
    <property type="nucleotide sequence ID" value="NZ_CP034248.1"/>
</dbReference>
<gene>
    <name evidence="3" type="ORF">EIM92_18585</name>
</gene>
<dbReference type="InterPro" id="IPR014973">
    <property type="entry name" value="DUF1835"/>
</dbReference>
<feature type="domain" description="DUF3658" evidence="2">
    <location>
        <begin position="234"/>
        <end position="336"/>
    </location>
</feature>